<dbReference type="OrthoDB" id="158416at2"/>
<organism evidence="1 2">
    <name type="scientific">Dictyobacter alpinus</name>
    <dbReference type="NCBI Taxonomy" id="2014873"/>
    <lineage>
        <taxon>Bacteria</taxon>
        <taxon>Bacillati</taxon>
        <taxon>Chloroflexota</taxon>
        <taxon>Ktedonobacteria</taxon>
        <taxon>Ktedonobacterales</taxon>
        <taxon>Dictyobacteraceae</taxon>
        <taxon>Dictyobacter</taxon>
    </lineage>
</organism>
<reference evidence="2" key="1">
    <citation type="submission" date="2018-12" db="EMBL/GenBank/DDBJ databases">
        <title>Tengunoibacter tsumagoiensis gen. nov., sp. nov., Dictyobacter kobayashii sp. nov., D. alpinus sp. nov., and D. joshuensis sp. nov. and description of Dictyobacteraceae fam. nov. within the order Ktedonobacterales isolated from Tengu-no-mugimeshi.</title>
        <authorList>
            <person name="Wang C.M."/>
            <person name="Zheng Y."/>
            <person name="Sakai Y."/>
            <person name="Toyoda A."/>
            <person name="Minakuchi Y."/>
            <person name="Abe K."/>
            <person name="Yokota A."/>
            <person name="Yabe S."/>
        </authorList>
    </citation>
    <scope>NUCLEOTIDE SEQUENCE [LARGE SCALE GENOMIC DNA]</scope>
    <source>
        <strain evidence="2">Uno16</strain>
    </source>
</reference>
<gene>
    <name evidence="1" type="ORF">KDA_40430</name>
</gene>
<dbReference type="EMBL" id="BIFT01000001">
    <property type="protein sequence ID" value="GCE28559.1"/>
    <property type="molecule type" value="Genomic_DNA"/>
</dbReference>
<accession>A0A402BB51</accession>
<protein>
    <submittedName>
        <fullName evidence="1">Uncharacterized protein</fullName>
    </submittedName>
</protein>
<proteinExistence type="predicted"/>
<dbReference type="Proteomes" id="UP000287171">
    <property type="component" value="Unassembled WGS sequence"/>
</dbReference>
<dbReference type="AlphaFoldDB" id="A0A402BB51"/>
<keyword evidence="2" id="KW-1185">Reference proteome</keyword>
<evidence type="ECO:0000313" key="1">
    <source>
        <dbReference type="EMBL" id="GCE28559.1"/>
    </source>
</evidence>
<evidence type="ECO:0000313" key="2">
    <source>
        <dbReference type="Proteomes" id="UP000287171"/>
    </source>
</evidence>
<dbReference type="RefSeq" id="WP_126628762.1">
    <property type="nucleotide sequence ID" value="NZ_BIFT01000001.1"/>
</dbReference>
<name>A0A402BB51_9CHLR</name>
<sequence length="227" mass="26632">MRQSSDMAKQWNLFVRELETLLEMRGYGLNDLVSKTHLHPEKVRRLKRSLIKPHFHILNPDEIEQISEKFAFTVDEQLRIRAAILATAVEETLMNRIDPENALRAAEELFPLLVKALRQRYGRYSGLAATRGFQMTHEFIPDKDVLEPILVQFDQAMISLYLSGQSQTDQERMEQARVAQSRFRNVLTELETLCVKDPTMTQDESWNFWVEETHKNLQVIEEDILQF</sequence>
<comment type="caution">
    <text evidence="1">The sequence shown here is derived from an EMBL/GenBank/DDBJ whole genome shotgun (WGS) entry which is preliminary data.</text>
</comment>